<dbReference type="InterPro" id="IPR011701">
    <property type="entry name" value="MFS"/>
</dbReference>
<keyword evidence="2" id="KW-0813">Transport</keyword>
<keyword evidence="3 6" id="KW-0812">Transmembrane</keyword>
<keyword evidence="9" id="KW-1185">Reference proteome</keyword>
<feature type="transmembrane region" description="Helical" evidence="6">
    <location>
        <begin position="45"/>
        <end position="68"/>
    </location>
</feature>
<dbReference type="OrthoDB" id="9794076at2"/>
<sequence length="110" mass="12123">MNKSRPWQMLTWLLIAQVLIAFVGRSVAPLGVFIGSSLELTNAQIGMLPAALFLGQFLASIPFGLLVDQVGPRRLLLLMCLCLGLNFVLVSLTSNFFLLLLWFSNNLRGT</sequence>
<organism evidence="8 9">
    <name type="scientific">Salicibibacter halophilus</name>
    <dbReference type="NCBI Taxonomy" id="2502791"/>
    <lineage>
        <taxon>Bacteria</taxon>
        <taxon>Bacillati</taxon>
        <taxon>Bacillota</taxon>
        <taxon>Bacilli</taxon>
        <taxon>Bacillales</taxon>
        <taxon>Bacillaceae</taxon>
        <taxon>Salicibibacter</taxon>
    </lineage>
</organism>
<evidence type="ECO:0000256" key="6">
    <source>
        <dbReference type="SAM" id="Phobius"/>
    </source>
</evidence>
<keyword evidence="4 6" id="KW-1133">Transmembrane helix</keyword>
<protein>
    <submittedName>
        <fullName evidence="8">MFS transporter</fullName>
    </submittedName>
</protein>
<dbReference type="InterPro" id="IPR036259">
    <property type="entry name" value="MFS_trans_sf"/>
</dbReference>
<dbReference type="EMBL" id="CP035485">
    <property type="protein sequence ID" value="QDI91917.1"/>
    <property type="molecule type" value="Genomic_DNA"/>
</dbReference>
<dbReference type="Proteomes" id="UP000319756">
    <property type="component" value="Chromosome"/>
</dbReference>
<dbReference type="SUPFAM" id="SSF103473">
    <property type="entry name" value="MFS general substrate transporter"/>
    <property type="match status" value="1"/>
</dbReference>
<reference evidence="9" key="1">
    <citation type="submission" date="2019-01" db="EMBL/GenBank/DDBJ databases">
        <title>Genomic analysis of Salicibibacter sp. NKC3-5.</title>
        <authorList>
            <person name="Oh Y.J."/>
        </authorList>
    </citation>
    <scope>NUCLEOTIDE SEQUENCE [LARGE SCALE GENOMIC DNA]</scope>
    <source>
        <strain evidence="9">NKC3-5</strain>
    </source>
</reference>
<feature type="transmembrane region" description="Helical" evidence="6">
    <location>
        <begin position="75"/>
        <end position="103"/>
    </location>
</feature>
<evidence type="ECO:0000313" key="8">
    <source>
        <dbReference type="EMBL" id="QDI91917.1"/>
    </source>
</evidence>
<dbReference type="Gene3D" id="1.20.1250.20">
    <property type="entry name" value="MFS general substrate transporter like domains"/>
    <property type="match status" value="1"/>
</dbReference>
<dbReference type="RefSeq" id="WP_142090442.1">
    <property type="nucleotide sequence ID" value="NZ_CP035485.1"/>
</dbReference>
<name>A0A514LJ96_9BACI</name>
<evidence type="ECO:0000256" key="1">
    <source>
        <dbReference type="ARBA" id="ARBA00004651"/>
    </source>
</evidence>
<dbReference type="GO" id="GO:0005886">
    <property type="term" value="C:plasma membrane"/>
    <property type="evidence" value="ECO:0007669"/>
    <property type="project" value="UniProtKB-SubCell"/>
</dbReference>
<gene>
    <name evidence="8" type="ORF">EPH95_12620</name>
</gene>
<feature type="domain" description="Major facilitator superfamily (MFS) profile" evidence="7">
    <location>
        <begin position="9"/>
        <end position="110"/>
    </location>
</feature>
<proteinExistence type="predicted"/>
<dbReference type="GO" id="GO:0022857">
    <property type="term" value="F:transmembrane transporter activity"/>
    <property type="evidence" value="ECO:0007669"/>
    <property type="project" value="InterPro"/>
</dbReference>
<dbReference type="AlphaFoldDB" id="A0A514LJ96"/>
<comment type="subcellular location">
    <subcellularLocation>
        <location evidence="1">Cell membrane</location>
        <topology evidence="1">Multi-pass membrane protein</topology>
    </subcellularLocation>
</comment>
<evidence type="ECO:0000256" key="3">
    <source>
        <dbReference type="ARBA" id="ARBA00022692"/>
    </source>
</evidence>
<evidence type="ECO:0000259" key="7">
    <source>
        <dbReference type="PROSITE" id="PS50850"/>
    </source>
</evidence>
<dbReference type="PROSITE" id="PS50850">
    <property type="entry name" value="MFS"/>
    <property type="match status" value="1"/>
</dbReference>
<evidence type="ECO:0000256" key="2">
    <source>
        <dbReference type="ARBA" id="ARBA00022448"/>
    </source>
</evidence>
<evidence type="ECO:0000313" key="9">
    <source>
        <dbReference type="Proteomes" id="UP000319756"/>
    </source>
</evidence>
<accession>A0A514LJ96</accession>
<dbReference type="InterPro" id="IPR020846">
    <property type="entry name" value="MFS_dom"/>
</dbReference>
<dbReference type="Pfam" id="PF07690">
    <property type="entry name" value="MFS_1"/>
    <property type="match status" value="1"/>
</dbReference>
<evidence type="ECO:0000256" key="4">
    <source>
        <dbReference type="ARBA" id="ARBA00022989"/>
    </source>
</evidence>
<dbReference type="KEGG" id="sale:EPH95_12620"/>
<evidence type="ECO:0000256" key="5">
    <source>
        <dbReference type="ARBA" id="ARBA00023136"/>
    </source>
</evidence>
<keyword evidence="5 6" id="KW-0472">Membrane</keyword>